<sequence length="378" mass="44592">MKRVIICDFVEYNDRINKLGNYHYANCFAKDGWEVLWMSNPFNELIYIKDKEDYRFKKSIASPKRHKLANNIYGFAPYSLRLYGNYLFSRDEKIVLNNQKYMFPNIKKSLKKIGFDKVDLLWISNPKYYYLTNVVEYDKLVFRIPDDFAHHNGFPESVIEIEKRLIDKSDFIFVTSKFLENKVLERNKKPYLLNNGVDYDHFSQQNLTVPCEYQGKDKRVVYVGAIDEWFDVGLIKEMATELKVNIFIIGRPRIDLSEIKDMDNVNILGPRPYDEIPDYLKNADVAIIPFIKNQLTDAVSPIKLYEYASSGIPVVSTDLKEVKNTMAPIYVAKDNSDFLVGIQKYLNKEYNREEIINFGFNNSWRARYEYAMKIINER</sequence>
<dbReference type="PANTHER" id="PTHR12526:SF629">
    <property type="entry name" value="TEICHURONIC ACID BIOSYNTHESIS GLYCOSYLTRANSFERASE TUAH-RELATED"/>
    <property type="match status" value="1"/>
</dbReference>
<organism evidence="3 4">
    <name type="scientific">Caloramator quimbayensis</name>
    <dbReference type="NCBI Taxonomy" id="1147123"/>
    <lineage>
        <taxon>Bacteria</taxon>
        <taxon>Bacillati</taxon>
        <taxon>Bacillota</taxon>
        <taxon>Clostridia</taxon>
        <taxon>Eubacteriales</taxon>
        <taxon>Clostridiaceae</taxon>
        <taxon>Caloramator</taxon>
    </lineage>
</organism>
<evidence type="ECO:0000256" key="1">
    <source>
        <dbReference type="ARBA" id="ARBA00022676"/>
    </source>
</evidence>
<dbReference type="EMBL" id="FUYH01000009">
    <property type="protein sequence ID" value="SKA88627.1"/>
    <property type="molecule type" value="Genomic_DNA"/>
</dbReference>
<dbReference type="Gene3D" id="3.40.50.2000">
    <property type="entry name" value="Glycogen Phosphorylase B"/>
    <property type="match status" value="1"/>
</dbReference>
<evidence type="ECO:0000256" key="2">
    <source>
        <dbReference type="ARBA" id="ARBA00022679"/>
    </source>
</evidence>
<dbReference type="OrthoDB" id="9816564at2"/>
<evidence type="ECO:0000313" key="4">
    <source>
        <dbReference type="Proteomes" id="UP000190105"/>
    </source>
</evidence>
<dbReference type="STRING" id="1147123.SAMN05443428_10912"/>
<protein>
    <submittedName>
        <fullName evidence="3">Uncharacterized protein</fullName>
    </submittedName>
</protein>
<dbReference type="Pfam" id="PF13692">
    <property type="entry name" value="Glyco_trans_1_4"/>
    <property type="match status" value="1"/>
</dbReference>
<evidence type="ECO:0000313" key="3">
    <source>
        <dbReference type="EMBL" id="SKA88627.1"/>
    </source>
</evidence>
<dbReference type="SUPFAM" id="SSF53756">
    <property type="entry name" value="UDP-Glycosyltransferase/glycogen phosphorylase"/>
    <property type="match status" value="1"/>
</dbReference>
<accession>A0A1T4XGS9</accession>
<dbReference type="PANTHER" id="PTHR12526">
    <property type="entry name" value="GLYCOSYLTRANSFERASE"/>
    <property type="match status" value="1"/>
</dbReference>
<reference evidence="4" key="1">
    <citation type="submission" date="2017-02" db="EMBL/GenBank/DDBJ databases">
        <authorList>
            <person name="Varghese N."/>
            <person name="Submissions S."/>
        </authorList>
    </citation>
    <scope>NUCLEOTIDE SEQUENCE [LARGE SCALE GENOMIC DNA]</scope>
    <source>
        <strain evidence="4">USBA 833</strain>
    </source>
</reference>
<dbReference type="Proteomes" id="UP000190105">
    <property type="component" value="Unassembled WGS sequence"/>
</dbReference>
<dbReference type="GO" id="GO:0016757">
    <property type="term" value="F:glycosyltransferase activity"/>
    <property type="evidence" value="ECO:0007669"/>
    <property type="project" value="UniProtKB-KW"/>
</dbReference>
<keyword evidence="2" id="KW-0808">Transferase</keyword>
<gene>
    <name evidence="3" type="ORF">SAMN05443428_10912</name>
</gene>
<dbReference type="AlphaFoldDB" id="A0A1T4XGS9"/>
<keyword evidence="1" id="KW-0328">Glycosyltransferase</keyword>
<dbReference type="RefSeq" id="WP_078696448.1">
    <property type="nucleotide sequence ID" value="NZ_FUYH01000009.1"/>
</dbReference>
<name>A0A1T4XGS9_9CLOT</name>
<dbReference type="Gene3D" id="3.40.50.11010">
    <property type="match status" value="1"/>
</dbReference>
<keyword evidence="4" id="KW-1185">Reference proteome</keyword>
<proteinExistence type="predicted"/>